<reference evidence="1" key="1">
    <citation type="journal article" date="2015" name="Nature">
        <title>Complex archaea that bridge the gap between prokaryotes and eukaryotes.</title>
        <authorList>
            <person name="Spang A."/>
            <person name="Saw J.H."/>
            <person name="Jorgensen S.L."/>
            <person name="Zaremba-Niedzwiedzka K."/>
            <person name="Martijn J."/>
            <person name="Lind A.E."/>
            <person name="van Eijk R."/>
            <person name="Schleper C."/>
            <person name="Guy L."/>
            <person name="Ettema T.J."/>
        </authorList>
    </citation>
    <scope>NUCLEOTIDE SEQUENCE</scope>
</reference>
<sequence length="97" mass="10683">EEEGTKQVLENLGDAAEFYNGVIEPVDGKRSLLGDANYAIDLKTRADLRQRAKTREERGPDYEFVKAGKLLVAMGLYGGDLKVAVADLKRQKEEVAA</sequence>
<organism evidence="1">
    <name type="scientific">marine sediment metagenome</name>
    <dbReference type="NCBI Taxonomy" id="412755"/>
    <lineage>
        <taxon>unclassified sequences</taxon>
        <taxon>metagenomes</taxon>
        <taxon>ecological metagenomes</taxon>
    </lineage>
</organism>
<accession>A0A0F9AJ65</accession>
<protein>
    <submittedName>
        <fullName evidence="1">Uncharacterized protein</fullName>
    </submittedName>
</protein>
<gene>
    <name evidence="1" type="ORF">LCGC14_2643850</name>
</gene>
<dbReference type="AlphaFoldDB" id="A0A0F9AJ65"/>
<proteinExistence type="predicted"/>
<comment type="caution">
    <text evidence="1">The sequence shown here is derived from an EMBL/GenBank/DDBJ whole genome shotgun (WGS) entry which is preliminary data.</text>
</comment>
<dbReference type="EMBL" id="LAZR01045663">
    <property type="protein sequence ID" value="KKK98330.1"/>
    <property type="molecule type" value="Genomic_DNA"/>
</dbReference>
<name>A0A0F9AJ65_9ZZZZ</name>
<evidence type="ECO:0000313" key="1">
    <source>
        <dbReference type="EMBL" id="KKK98330.1"/>
    </source>
</evidence>
<feature type="non-terminal residue" evidence="1">
    <location>
        <position position="1"/>
    </location>
</feature>